<accession>A0A0A8Y9B4</accession>
<dbReference type="AlphaFoldDB" id="A0A0A8Y9B4"/>
<evidence type="ECO:0000313" key="1">
    <source>
        <dbReference type="EMBL" id="JAD21903.1"/>
    </source>
</evidence>
<name>A0A0A8Y9B4_ARUDO</name>
<protein>
    <submittedName>
        <fullName evidence="1">Uncharacterized protein</fullName>
    </submittedName>
</protein>
<reference evidence="1" key="1">
    <citation type="submission" date="2014-09" db="EMBL/GenBank/DDBJ databases">
        <authorList>
            <person name="Magalhaes I.L.F."/>
            <person name="Oliveira U."/>
            <person name="Santos F.R."/>
            <person name="Vidigal T.H.D.A."/>
            <person name="Brescovit A.D."/>
            <person name="Santos A.J."/>
        </authorList>
    </citation>
    <scope>NUCLEOTIDE SEQUENCE</scope>
    <source>
        <tissue evidence="1">Shoot tissue taken approximately 20 cm above the soil surface</tissue>
    </source>
</reference>
<organism evidence="1">
    <name type="scientific">Arundo donax</name>
    <name type="common">Giant reed</name>
    <name type="synonym">Donax arundinaceus</name>
    <dbReference type="NCBI Taxonomy" id="35708"/>
    <lineage>
        <taxon>Eukaryota</taxon>
        <taxon>Viridiplantae</taxon>
        <taxon>Streptophyta</taxon>
        <taxon>Embryophyta</taxon>
        <taxon>Tracheophyta</taxon>
        <taxon>Spermatophyta</taxon>
        <taxon>Magnoliopsida</taxon>
        <taxon>Liliopsida</taxon>
        <taxon>Poales</taxon>
        <taxon>Poaceae</taxon>
        <taxon>PACMAD clade</taxon>
        <taxon>Arundinoideae</taxon>
        <taxon>Arundineae</taxon>
        <taxon>Arundo</taxon>
    </lineage>
</organism>
<proteinExistence type="predicted"/>
<sequence>MEVDAPPIKNGQGWVMA</sequence>
<dbReference type="EMBL" id="GBRH01275992">
    <property type="protein sequence ID" value="JAD21903.1"/>
    <property type="molecule type" value="Transcribed_RNA"/>
</dbReference>
<reference evidence="1" key="2">
    <citation type="journal article" date="2015" name="Data Brief">
        <title>Shoot transcriptome of the giant reed, Arundo donax.</title>
        <authorList>
            <person name="Barrero R.A."/>
            <person name="Guerrero F.D."/>
            <person name="Moolhuijzen P."/>
            <person name="Goolsby J.A."/>
            <person name="Tidwell J."/>
            <person name="Bellgard S.E."/>
            <person name="Bellgard M.I."/>
        </authorList>
    </citation>
    <scope>NUCLEOTIDE SEQUENCE</scope>
    <source>
        <tissue evidence="1">Shoot tissue taken approximately 20 cm above the soil surface</tissue>
    </source>
</reference>